<dbReference type="HAMAP" id="MF_00235">
    <property type="entry name" value="Adenylate_kinase_Adk"/>
    <property type="match status" value="1"/>
</dbReference>
<feature type="binding site" evidence="4">
    <location>
        <position position="148"/>
    </location>
    <ligand>
        <name>Zn(2+)</name>
        <dbReference type="ChEBI" id="CHEBI:29105"/>
        <note>structural</note>
    </ligand>
</feature>
<evidence type="ECO:0000256" key="5">
    <source>
        <dbReference type="RuleBase" id="RU003330"/>
    </source>
</evidence>
<reference evidence="8" key="1">
    <citation type="submission" date="2016-03" db="EMBL/GenBank/DDBJ databases">
        <authorList>
            <person name="Borrel G."/>
            <person name="Mccann A."/>
            <person name="O'Toole P.W."/>
        </authorList>
    </citation>
    <scope>NUCLEOTIDE SEQUENCE</scope>
    <source>
        <strain evidence="8">183</strain>
    </source>
</reference>
<feature type="binding site" evidence="4">
    <location>
        <position position="125"/>
    </location>
    <ligand>
        <name>Zn(2+)</name>
        <dbReference type="ChEBI" id="CHEBI:29105"/>
        <note>structural</note>
    </ligand>
</feature>
<dbReference type="PANTHER" id="PTHR23359">
    <property type="entry name" value="NUCLEOTIDE KINASE"/>
    <property type="match status" value="1"/>
</dbReference>
<organism evidence="8 9">
    <name type="scientific">Candidatus Methanomassiliicoccus intestinalis</name>
    <dbReference type="NCBI Taxonomy" id="1406512"/>
    <lineage>
        <taxon>Archaea</taxon>
        <taxon>Methanobacteriati</taxon>
        <taxon>Thermoplasmatota</taxon>
        <taxon>Thermoplasmata</taxon>
        <taxon>Methanomassiliicoccales</taxon>
        <taxon>Methanomassiliicoccaceae</taxon>
        <taxon>Methanomassiliicoccus</taxon>
    </lineage>
</organism>
<keyword evidence="1 4" id="KW-0808">Transferase</keyword>
<feature type="binding site" evidence="4">
    <location>
        <position position="194"/>
    </location>
    <ligand>
        <name>ATP</name>
        <dbReference type="ChEBI" id="CHEBI:30616"/>
    </ligand>
</feature>
<feature type="binding site" evidence="4">
    <location>
        <position position="122"/>
    </location>
    <ligand>
        <name>ATP</name>
        <dbReference type="ChEBI" id="CHEBI:30616"/>
    </ligand>
</feature>
<keyword evidence="4" id="KW-0963">Cytoplasm</keyword>
<dbReference type="UniPathway" id="UPA00588">
    <property type="reaction ID" value="UER00649"/>
</dbReference>
<dbReference type="AlphaFoldDB" id="A0A8J8PGX7"/>
<dbReference type="Proteomes" id="UP000752814">
    <property type="component" value="Unassembled WGS sequence"/>
</dbReference>
<dbReference type="EMBL" id="LVVT01000007">
    <property type="protein sequence ID" value="TQS84043.1"/>
    <property type="molecule type" value="Genomic_DNA"/>
</dbReference>
<evidence type="ECO:0000256" key="6">
    <source>
        <dbReference type="RuleBase" id="RU003331"/>
    </source>
</evidence>
<feature type="domain" description="Adenylate kinase active site lid" evidence="7">
    <location>
        <begin position="122"/>
        <end position="157"/>
    </location>
</feature>
<feature type="binding site" evidence="4">
    <location>
        <position position="128"/>
    </location>
    <ligand>
        <name>Zn(2+)</name>
        <dbReference type="ChEBI" id="CHEBI:29105"/>
        <note>structural</note>
    </ligand>
</feature>
<keyword evidence="4" id="KW-0862">Zinc</keyword>
<comment type="subcellular location">
    <subcellularLocation>
        <location evidence="4 6">Cytoplasm</location>
    </subcellularLocation>
</comment>
<dbReference type="CDD" id="cd01428">
    <property type="entry name" value="ADK"/>
    <property type="match status" value="1"/>
</dbReference>
<dbReference type="GO" id="GO:0044209">
    <property type="term" value="P:AMP salvage"/>
    <property type="evidence" value="ECO:0007669"/>
    <property type="project" value="UniProtKB-UniRule"/>
</dbReference>
<dbReference type="SUPFAM" id="SSF52540">
    <property type="entry name" value="P-loop containing nucleoside triphosphate hydrolases"/>
    <property type="match status" value="1"/>
</dbReference>
<dbReference type="InterPro" id="IPR027417">
    <property type="entry name" value="P-loop_NTPase"/>
</dbReference>
<comment type="similarity">
    <text evidence="4 5">Belongs to the adenylate kinase family.</text>
</comment>
<evidence type="ECO:0000256" key="3">
    <source>
        <dbReference type="ARBA" id="ARBA00022777"/>
    </source>
</evidence>
<evidence type="ECO:0000256" key="1">
    <source>
        <dbReference type="ARBA" id="ARBA00022679"/>
    </source>
</evidence>
<sequence>MDEKIVLLGAPGSGKGTQAKRLCEELGLTLISTGDLLRSAVRDGTPLGLQAKEFMNAGKLVPDELVVGLIEEKLKGLTGGVLLDGFPRNLEQAKMLDKITKVTIAVDLNVDEDIIVDRIVKRRSCKECNEVYHLDAKPPRADGKCSKCGGELYQRTDDTEEVVRNRLKVYKESTLPLTKFYNDRGILVEVNGRGEIDEVYSRIVDAVKNFRK</sequence>
<feature type="binding site" evidence="4">
    <location>
        <position position="92"/>
    </location>
    <ligand>
        <name>AMP</name>
        <dbReference type="ChEBI" id="CHEBI:456215"/>
    </ligand>
</feature>
<dbReference type="Gene3D" id="3.40.50.300">
    <property type="entry name" value="P-loop containing nucleotide triphosphate hydrolases"/>
    <property type="match status" value="1"/>
</dbReference>
<dbReference type="GeneID" id="41322733"/>
<comment type="function">
    <text evidence="4">Catalyzes the reversible transfer of the terminal phosphate group between ATP and AMP. Plays an important role in cellular energy homeostasis and in adenine nucleotide metabolism.</text>
</comment>
<comment type="catalytic activity">
    <reaction evidence="4 6">
        <text>AMP + ATP = 2 ADP</text>
        <dbReference type="Rhea" id="RHEA:12973"/>
        <dbReference type="ChEBI" id="CHEBI:30616"/>
        <dbReference type="ChEBI" id="CHEBI:456215"/>
        <dbReference type="ChEBI" id="CHEBI:456216"/>
        <dbReference type="EC" id="2.7.4.3"/>
    </reaction>
</comment>
<feature type="binding site" evidence="4">
    <location>
        <position position="145"/>
    </location>
    <ligand>
        <name>Zn(2+)</name>
        <dbReference type="ChEBI" id="CHEBI:29105"/>
        <note>structural</note>
    </ligand>
</feature>
<dbReference type="Pfam" id="PF05191">
    <property type="entry name" value="ADK_lid"/>
    <property type="match status" value="1"/>
</dbReference>
<dbReference type="GO" id="GO:0005524">
    <property type="term" value="F:ATP binding"/>
    <property type="evidence" value="ECO:0007669"/>
    <property type="project" value="UniProtKB-UniRule"/>
</dbReference>
<feature type="region of interest" description="LID" evidence="4">
    <location>
        <begin position="121"/>
        <end position="158"/>
    </location>
</feature>
<dbReference type="Pfam" id="PF00406">
    <property type="entry name" value="ADK"/>
    <property type="match status" value="1"/>
</dbReference>
<dbReference type="InterPro" id="IPR000850">
    <property type="entry name" value="Adenylat/UMP-CMP_kin"/>
</dbReference>
<keyword evidence="4 6" id="KW-0067">ATP-binding</keyword>
<dbReference type="FunFam" id="3.40.50.300:FF:000106">
    <property type="entry name" value="Adenylate kinase mitochondrial"/>
    <property type="match status" value="1"/>
</dbReference>
<dbReference type="NCBIfam" id="NF001380">
    <property type="entry name" value="PRK00279.1-2"/>
    <property type="match status" value="1"/>
</dbReference>
<dbReference type="EC" id="2.7.4.3" evidence="4 6"/>
<dbReference type="NCBIfam" id="TIGR01351">
    <property type="entry name" value="adk"/>
    <property type="match status" value="1"/>
</dbReference>
<feature type="binding site" evidence="4">
    <location>
        <begin position="85"/>
        <end position="88"/>
    </location>
    <ligand>
        <name>AMP</name>
        <dbReference type="ChEBI" id="CHEBI:456215"/>
    </ligand>
</feature>
<comment type="subunit">
    <text evidence="4 6">Monomer.</text>
</comment>
<gene>
    <name evidence="4" type="primary">adk</name>
    <name evidence="8" type="ORF">A3207_06920</name>
</gene>
<keyword evidence="4" id="KW-0479">Metal-binding</keyword>
<evidence type="ECO:0000313" key="9">
    <source>
        <dbReference type="Proteomes" id="UP000752814"/>
    </source>
</evidence>
<dbReference type="NCBIfam" id="NF011100">
    <property type="entry name" value="PRK14527.1"/>
    <property type="match status" value="1"/>
</dbReference>
<keyword evidence="3 4" id="KW-0418">Kinase</keyword>
<feature type="region of interest" description="NMP" evidence="4">
    <location>
        <begin position="32"/>
        <end position="61"/>
    </location>
</feature>
<feature type="binding site" evidence="4">
    <location>
        <position position="33"/>
    </location>
    <ligand>
        <name>AMP</name>
        <dbReference type="ChEBI" id="CHEBI:456215"/>
    </ligand>
</feature>
<evidence type="ECO:0000313" key="8">
    <source>
        <dbReference type="EMBL" id="TQS84043.1"/>
    </source>
</evidence>
<dbReference type="PROSITE" id="PS00113">
    <property type="entry name" value="ADENYLATE_KINASE"/>
    <property type="match status" value="1"/>
</dbReference>
<feature type="binding site" evidence="4">
    <location>
        <position position="166"/>
    </location>
    <ligand>
        <name>AMP</name>
        <dbReference type="ChEBI" id="CHEBI:456215"/>
    </ligand>
</feature>
<keyword evidence="2 4" id="KW-0547">Nucleotide-binding</keyword>
<comment type="domain">
    <text evidence="4">Consists of three domains, a large central CORE domain and two small peripheral domains, NMPbind and LID, which undergo movements during catalysis. The LID domain closes over the site of phosphoryl transfer upon ATP binding. Assembling and dissambling the active center during each catalytic cycle provides an effective means to prevent ATP hydrolysis. Some bacteria have evolved a zinc-coordinating structure that stabilizes the LID domain.</text>
</comment>
<evidence type="ECO:0000256" key="4">
    <source>
        <dbReference type="HAMAP-Rule" id="MF_00235"/>
    </source>
</evidence>
<dbReference type="GO" id="GO:0004017">
    <property type="term" value="F:AMP kinase activity"/>
    <property type="evidence" value="ECO:0007669"/>
    <property type="project" value="UniProtKB-UniRule"/>
</dbReference>
<evidence type="ECO:0000259" key="7">
    <source>
        <dbReference type="Pfam" id="PF05191"/>
    </source>
</evidence>
<accession>A0A8J8PGX7</accession>
<dbReference type="InterPro" id="IPR007862">
    <property type="entry name" value="Adenylate_kinase_lid-dom"/>
</dbReference>
<evidence type="ECO:0000256" key="2">
    <source>
        <dbReference type="ARBA" id="ARBA00022741"/>
    </source>
</evidence>
<dbReference type="OMA" id="VYHEQTA"/>
<feature type="binding site" evidence="4">
    <location>
        <begin position="131"/>
        <end position="132"/>
    </location>
    <ligand>
        <name>ATP</name>
        <dbReference type="ChEBI" id="CHEBI:30616"/>
    </ligand>
</feature>
<dbReference type="InterPro" id="IPR033690">
    <property type="entry name" value="Adenylat_kinase_CS"/>
</dbReference>
<comment type="caution">
    <text evidence="8">The sequence shown here is derived from an EMBL/GenBank/DDBJ whole genome shotgun (WGS) entry which is preliminary data.</text>
</comment>
<dbReference type="NCBIfam" id="NF001381">
    <property type="entry name" value="PRK00279.1-3"/>
    <property type="match status" value="1"/>
</dbReference>
<keyword evidence="4" id="KW-0545">Nucleotide biosynthesis</keyword>
<protein>
    <recommendedName>
        <fullName evidence="4 6">Adenylate kinase</fullName>
        <shortName evidence="4">AK</shortName>
        <ecNumber evidence="4 6">2.7.4.3</ecNumber>
    </recommendedName>
    <alternativeName>
        <fullName evidence="4">ATP-AMP transphosphorylase</fullName>
    </alternativeName>
    <alternativeName>
        <fullName evidence="4">ATP:AMP phosphotransferase</fullName>
    </alternativeName>
    <alternativeName>
        <fullName evidence="4">Adenylate monophosphate kinase</fullName>
    </alternativeName>
</protein>
<feature type="binding site" evidence="4">
    <location>
        <begin position="59"/>
        <end position="61"/>
    </location>
    <ligand>
        <name>AMP</name>
        <dbReference type="ChEBI" id="CHEBI:456215"/>
    </ligand>
</feature>
<feature type="binding site" evidence="4">
    <location>
        <position position="38"/>
    </location>
    <ligand>
        <name>AMP</name>
        <dbReference type="ChEBI" id="CHEBI:456215"/>
    </ligand>
</feature>
<comment type="pathway">
    <text evidence="4">Purine metabolism; AMP biosynthesis via salvage pathway; AMP from ADP: step 1/1.</text>
</comment>
<name>A0A8J8PGX7_9ARCH</name>
<feature type="binding site" evidence="4">
    <location>
        <position position="155"/>
    </location>
    <ligand>
        <name>AMP</name>
        <dbReference type="ChEBI" id="CHEBI:456215"/>
    </ligand>
</feature>
<dbReference type="GO" id="GO:0008270">
    <property type="term" value="F:zinc ion binding"/>
    <property type="evidence" value="ECO:0007669"/>
    <property type="project" value="UniProtKB-UniRule"/>
</dbReference>
<dbReference type="InterPro" id="IPR006259">
    <property type="entry name" value="Adenyl_kin_sub"/>
</dbReference>
<dbReference type="GO" id="GO:0005737">
    <property type="term" value="C:cytoplasm"/>
    <property type="evidence" value="ECO:0007669"/>
    <property type="project" value="UniProtKB-SubCell"/>
</dbReference>
<dbReference type="RefSeq" id="WP_020448218.1">
    <property type="nucleotide sequence ID" value="NZ_CAYAXV010000001.1"/>
</dbReference>
<dbReference type="PRINTS" id="PR00094">
    <property type="entry name" value="ADENYLTKNASE"/>
</dbReference>
<proteinExistence type="inferred from homology"/>
<feature type="binding site" evidence="4">
    <location>
        <begin position="12"/>
        <end position="17"/>
    </location>
    <ligand>
        <name>ATP</name>
        <dbReference type="ChEBI" id="CHEBI:30616"/>
    </ligand>
</feature>